<evidence type="ECO:0000256" key="3">
    <source>
        <dbReference type="ARBA" id="ARBA00022833"/>
    </source>
</evidence>
<dbReference type="OrthoDB" id="1601230at2759"/>
<organism evidence="6 7">
    <name type="scientific">Polychaeton citri CBS 116435</name>
    <dbReference type="NCBI Taxonomy" id="1314669"/>
    <lineage>
        <taxon>Eukaryota</taxon>
        <taxon>Fungi</taxon>
        <taxon>Dikarya</taxon>
        <taxon>Ascomycota</taxon>
        <taxon>Pezizomycotina</taxon>
        <taxon>Dothideomycetes</taxon>
        <taxon>Dothideomycetidae</taxon>
        <taxon>Capnodiales</taxon>
        <taxon>Capnodiaceae</taxon>
        <taxon>Polychaeton</taxon>
    </lineage>
</organism>
<dbReference type="PANTHER" id="PTHR33337:SF30">
    <property type="entry name" value="DUF636 DOMAIN PROTEIN (AFU_ORTHOLOGUE AFUA_1G03180)"/>
    <property type="match status" value="1"/>
</dbReference>
<keyword evidence="4" id="KW-0456">Lyase</keyword>
<evidence type="ECO:0000259" key="5">
    <source>
        <dbReference type="PROSITE" id="PS51891"/>
    </source>
</evidence>
<dbReference type="SUPFAM" id="SSF51316">
    <property type="entry name" value="Mss4-like"/>
    <property type="match status" value="1"/>
</dbReference>
<dbReference type="InterPro" id="IPR011057">
    <property type="entry name" value="Mss4-like_sf"/>
</dbReference>
<feature type="domain" description="CENP-V/GFA" evidence="5">
    <location>
        <begin position="4"/>
        <end position="120"/>
    </location>
</feature>
<dbReference type="AlphaFoldDB" id="A0A9P4Q5F6"/>
<keyword evidence="2" id="KW-0479">Metal-binding</keyword>
<evidence type="ECO:0000313" key="7">
    <source>
        <dbReference type="Proteomes" id="UP000799441"/>
    </source>
</evidence>
<dbReference type="GO" id="GO:0046872">
    <property type="term" value="F:metal ion binding"/>
    <property type="evidence" value="ECO:0007669"/>
    <property type="project" value="UniProtKB-KW"/>
</dbReference>
<reference evidence="6" key="1">
    <citation type="journal article" date="2020" name="Stud. Mycol.">
        <title>101 Dothideomycetes genomes: a test case for predicting lifestyles and emergence of pathogens.</title>
        <authorList>
            <person name="Haridas S."/>
            <person name="Albert R."/>
            <person name="Binder M."/>
            <person name="Bloem J."/>
            <person name="Labutti K."/>
            <person name="Salamov A."/>
            <person name="Andreopoulos B."/>
            <person name="Baker S."/>
            <person name="Barry K."/>
            <person name="Bills G."/>
            <person name="Bluhm B."/>
            <person name="Cannon C."/>
            <person name="Castanera R."/>
            <person name="Culley D."/>
            <person name="Daum C."/>
            <person name="Ezra D."/>
            <person name="Gonzalez J."/>
            <person name="Henrissat B."/>
            <person name="Kuo A."/>
            <person name="Liang C."/>
            <person name="Lipzen A."/>
            <person name="Lutzoni F."/>
            <person name="Magnuson J."/>
            <person name="Mondo S."/>
            <person name="Nolan M."/>
            <person name="Ohm R."/>
            <person name="Pangilinan J."/>
            <person name="Park H.-J."/>
            <person name="Ramirez L."/>
            <person name="Alfaro M."/>
            <person name="Sun H."/>
            <person name="Tritt A."/>
            <person name="Yoshinaga Y."/>
            <person name="Zwiers L.-H."/>
            <person name="Turgeon B."/>
            <person name="Goodwin S."/>
            <person name="Spatafora J."/>
            <person name="Crous P."/>
            <person name="Grigoriev I."/>
        </authorList>
    </citation>
    <scope>NUCLEOTIDE SEQUENCE</scope>
    <source>
        <strain evidence="6">CBS 116435</strain>
    </source>
</reference>
<gene>
    <name evidence="6" type="ORF">K431DRAFT_285387</name>
</gene>
<keyword evidence="7" id="KW-1185">Reference proteome</keyword>
<evidence type="ECO:0000313" key="6">
    <source>
        <dbReference type="EMBL" id="KAF2720918.1"/>
    </source>
</evidence>
<comment type="similarity">
    <text evidence="1">Belongs to the Gfa family.</text>
</comment>
<evidence type="ECO:0000256" key="1">
    <source>
        <dbReference type="ARBA" id="ARBA00005495"/>
    </source>
</evidence>
<sequence>MSSYDGVCHCGHHKWEVTLTPDQSKHILCHCDTCKILSGGASTMNQIIPKSALKITEGGELGCYTYKGDSGNDVNCYYCPKCTTHVYHHQTVMGPDTIILRTAVLPEARKTFDVGAEIYGKAKMKWEKEIAETFETLPPS</sequence>
<dbReference type="Gene3D" id="3.90.1590.10">
    <property type="entry name" value="glutathione-dependent formaldehyde- activating enzyme (gfa)"/>
    <property type="match status" value="1"/>
</dbReference>
<dbReference type="InterPro" id="IPR006913">
    <property type="entry name" value="CENP-V/GFA"/>
</dbReference>
<accession>A0A9P4Q5F6</accession>
<comment type="caution">
    <text evidence="6">The sequence shown here is derived from an EMBL/GenBank/DDBJ whole genome shotgun (WGS) entry which is preliminary data.</text>
</comment>
<keyword evidence="3" id="KW-0862">Zinc</keyword>
<protein>
    <recommendedName>
        <fullName evidence="5">CENP-V/GFA domain-containing protein</fullName>
    </recommendedName>
</protein>
<dbReference type="PANTHER" id="PTHR33337">
    <property type="entry name" value="GFA DOMAIN-CONTAINING PROTEIN"/>
    <property type="match status" value="1"/>
</dbReference>
<dbReference type="PROSITE" id="PS51891">
    <property type="entry name" value="CENP_V_GFA"/>
    <property type="match status" value="1"/>
</dbReference>
<evidence type="ECO:0000256" key="4">
    <source>
        <dbReference type="ARBA" id="ARBA00023239"/>
    </source>
</evidence>
<name>A0A9P4Q5F6_9PEZI</name>
<dbReference type="Proteomes" id="UP000799441">
    <property type="component" value="Unassembled WGS sequence"/>
</dbReference>
<dbReference type="Pfam" id="PF04828">
    <property type="entry name" value="GFA"/>
    <property type="match status" value="1"/>
</dbReference>
<proteinExistence type="inferred from homology"/>
<dbReference type="EMBL" id="MU003795">
    <property type="protein sequence ID" value="KAF2720918.1"/>
    <property type="molecule type" value="Genomic_DNA"/>
</dbReference>
<dbReference type="GO" id="GO:0016846">
    <property type="term" value="F:carbon-sulfur lyase activity"/>
    <property type="evidence" value="ECO:0007669"/>
    <property type="project" value="InterPro"/>
</dbReference>
<evidence type="ECO:0000256" key="2">
    <source>
        <dbReference type="ARBA" id="ARBA00022723"/>
    </source>
</evidence>